<proteinExistence type="predicted"/>
<dbReference type="Proteomes" id="UP000178017">
    <property type="component" value="Unassembled WGS sequence"/>
</dbReference>
<accession>A0A1F5MII5</accession>
<dbReference type="AlphaFoldDB" id="A0A1F5MII5"/>
<evidence type="ECO:0000313" key="1">
    <source>
        <dbReference type="EMBL" id="OGE65172.1"/>
    </source>
</evidence>
<organism evidence="1 2">
    <name type="scientific">Candidatus Daviesbacteria bacterium RIFCSPLOWO2_01_FULL_40_24</name>
    <dbReference type="NCBI Taxonomy" id="1797787"/>
    <lineage>
        <taxon>Bacteria</taxon>
        <taxon>Candidatus Daviesiibacteriota</taxon>
    </lineage>
</organism>
<sequence>MAIHSIECLQGIPVKVFELPYRSQILARRVQNRTCRWRTLAQGRYIDIWPEQCSRLAIGMSALMLVKSDGTAFFALRKNPDQNIALDQIPQVIETSVRSEILTARRLFPDKYEGILSLTRMPDDNDLIPFIESKVADGSFQESTIHGLLIHRPGDSPQYTVELTTADEVLNALNP</sequence>
<evidence type="ECO:0000313" key="2">
    <source>
        <dbReference type="Proteomes" id="UP000178017"/>
    </source>
</evidence>
<reference evidence="1 2" key="1">
    <citation type="journal article" date="2016" name="Nat. Commun.">
        <title>Thousands of microbial genomes shed light on interconnected biogeochemical processes in an aquifer system.</title>
        <authorList>
            <person name="Anantharaman K."/>
            <person name="Brown C.T."/>
            <person name="Hug L.A."/>
            <person name="Sharon I."/>
            <person name="Castelle C.J."/>
            <person name="Probst A.J."/>
            <person name="Thomas B.C."/>
            <person name="Singh A."/>
            <person name="Wilkins M.J."/>
            <person name="Karaoz U."/>
            <person name="Brodie E.L."/>
            <person name="Williams K.H."/>
            <person name="Hubbard S.S."/>
            <person name="Banfield J.F."/>
        </authorList>
    </citation>
    <scope>NUCLEOTIDE SEQUENCE [LARGE SCALE GENOMIC DNA]</scope>
</reference>
<gene>
    <name evidence="1" type="ORF">A3B49_01420</name>
</gene>
<comment type="caution">
    <text evidence="1">The sequence shown here is derived from an EMBL/GenBank/DDBJ whole genome shotgun (WGS) entry which is preliminary data.</text>
</comment>
<name>A0A1F5MII5_9BACT</name>
<protein>
    <submittedName>
        <fullName evidence="1">Uncharacterized protein</fullName>
    </submittedName>
</protein>
<dbReference type="EMBL" id="MFDO01000023">
    <property type="protein sequence ID" value="OGE65172.1"/>
    <property type="molecule type" value="Genomic_DNA"/>
</dbReference>